<keyword evidence="4" id="KW-1185">Reference proteome</keyword>
<dbReference type="Gene3D" id="3.90.1010.10">
    <property type="match status" value="1"/>
</dbReference>
<dbReference type="OrthoDB" id="9799320at2"/>
<gene>
    <name evidence="3" type="ordered locus">HCH_01408</name>
</gene>
<accession>Q2SM53</accession>
<dbReference type="EMBL" id="CP000155">
    <property type="protein sequence ID" value="ABC28271.1"/>
    <property type="molecule type" value="Genomic_DNA"/>
</dbReference>
<dbReference type="eggNOG" id="COG2166">
    <property type="taxonomic scope" value="Bacteria"/>
</dbReference>
<dbReference type="AlphaFoldDB" id="Q2SM53"/>
<sequence length="153" mass="17067">MTAVDQADIFTANPLGKDTTIADIKDSFEFLDDWEERYGYVIDLGKQVPAMPEEHKVDENFVHGCQSQVWFIHHLDAATNTMYVLVASDAMIVQGLAAVVMCAFNGKSPQEIVNFDMDSLFTELDLMRHLSPTRGNGLRAMVKKIQDAARSAL</sequence>
<evidence type="ECO:0000313" key="4">
    <source>
        <dbReference type="Proteomes" id="UP000000238"/>
    </source>
</evidence>
<protein>
    <submittedName>
        <fullName evidence="3">SufE protein probably involved in Fe-S center assembly</fullName>
    </submittedName>
</protein>
<dbReference type="PANTHER" id="PTHR43597">
    <property type="entry name" value="SULFUR ACCEPTOR PROTEIN CSDE"/>
    <property type="match status" value="1"/>
</dbReference>
<dbReference type="Proteomes" id="UP000000238">
    <property type="component" value="Chromosome"/>
</dbReference>
<organism evidence="3 4">
    <name type="scientific">Hahella chejuensis (strain KCTC 2396)</name>
    <dbReference type="NCBI Taxonomy" id="349521"/>
    <lineage>
        <taxon>Bacteria</taxon>
        <taxon>Pseudomonadati</taxon>
        <taxon>Pseudomonadota</taxon>
        <taxon>Gammaproteobacteria</taxon>
        <taxon>Oceanospirillales</taxon>
        <taxon>Hahellaceae</taxon>
        <taxon>Hahella</taxon>
    </lineage>
</organism>
<evidence type="ECO:0000259" key="2">
    <source>
        <dbReference type="Pfam" id="PF02657"/>
    </source>
</evidence>
<feature type="domain" description="Fe-S metabolism associated" evidence="2">
    <location>
        <begin position="26"/>
        <end position="147"/>
    </location>
</feature>
<dbReference type="InterPro" id="IPR003808">
    <property type="entry name" value="Fe-S_metab-assoc_dom"/>
</dbReference>
<reference evidence="3 4" key="1">
    <citation type="journal article" date="2005" name="Nucleic Acids Res.">
        <title>Genomic blueprint of Hahella chejuensis, a marine microbe producing an algicidal agent.</title>
        <authorList>
            <person name="Jeong H."/>
            <person name="Yim J.H."/>
            <person name="Lee C."/>
            <person name="Choi S.-H."/>
            <person name="Park Y.K."/>
            <person name="Yoon S.H."/>
            <person name="Hur C.-G."/>
            <person name="Kang H.-Y."/>
            <person name="Kim D."/>
            <person name="Lee H.H."/>
            <person name="Park K.H."/>
            <person name="Park S.-H."/>
            <person name="Park H.-S."/>
            <person name="Lee H.K."/>
            <person name="Oh T.K."/>
            <person name="Kim J.F."/>
        </authorList>
    </citation>
    <scope>NUCLEOTIDE SEQUENCE [LARGE SCALE GENOMIC DNA]</scope>
    <source>
        <strain evidence="3 4">KCTC 2396</strain>
    </source>
</reference>
<dbReference type="SUPFAM" id="SSF82649">
    <property type="entry name" value="SufE/NifU"/>
    <property type="match status" value="1"/>
</dbReference>
<evidence type="ECO:0000256" key="1">
    <source>
        <dbReference type="ARBA" id="ARBA00010282"/>
    </source>
</evidence>
<dbReference type="STRING" id="349521.HCH_01408"/>
<dbReference type="Pfam" id="PF02657">
    <property type="entry name" value="SufE"/>
    <property type="match status" value="1"/>
</dbReference>
<dbReference type="HOGENOM" id="CLU_124502_0_0_6"/>
<proteinExistence type="inferred from homology"/>
<dbReference type="PANTHER" id="PTHR43597:SF5">
    <property type="entry name" value="SUFE-LIKE PROTEIN 2, CHLOROPLASTIC"/>
    <property type="match status" value="1"/>
</dbReference>
<dbReference type="RefSeq" id="WP_011395344.1">
    <property type="nucleotide sequence ID" value="NC_007645.1"/>
</dbReference>
<name>Q2SM53_HAHCH</name>
<dbReference type="KEGG" id="hch:HCH_01408"/>
<comment type="similarity">
    <text evidence="1">Belongs to the SufE family.</text>
</comment>
<evidence type="ECO:0000313" key="3">
    <source>
        <dbReference type="EMBL" id="ABC28271.1"/>
    </source>
</evidence>